<protein>
    <recommendedName>
        <fullName evidence="1">RRM domain-containing protein</fullName>
    </recommendedName>
</protein>
<accession>A0A9W7E058</accession>
<feature type="domain" description="RRM" evidence="1">
    <location>
        <begin position="9"/>
        <end position="34"/>
    </location>
</feature>
<reference evidence="2" key="1">
    <citation type="submission" date="2022-07" db="EMBL/GenBank/DDBJ databases">
        <title>Genome analysis of Parmales, a sister group of diatoms, reveals the evolutionary specialization of diatoms from phago-mixotrophs to photoautotrophs.</title>
        <authorList>
            <person name="Ban H."/>
            <person name="Sato S."/>
            <person name="Yoshikawa S."/>
            <person name="Kazumasa Y."/>
            <person name="Nakamura Y."/>
            <person name="Ichinomiya M."/>
            <person name="Saitoh K."/>
            <person name="Sato N."/>
            <person name="Blanc-Mathieu R."/>
            <person name="Endo H."/>
            <person name="Kuwata A."/>
            <person name="Ogata H."/>
        </authorList>
    </citation>
    <scope>NUCLEOTIDE SEQUENCE</scope>
</reference>
<keyword evidence="3" id="KW-1185">Reference proteome</keyword>
<dbReference type="InterPro" id="IPR000504">
    <property type="entry name" value="RRM_dom"/>
</dbReference>
<dbReference type="Proteomes" id="UP001165082">
    <property type="component" value="Unassembled WGS sequence"/>
</dbReference>
<dbReference type="Pfam" id="PF00076">
    <property type="entry name" value="RRM_1"/>
    <property type="match status" value="1"/>
</dbReference>
<dbReference type="OrthoDB" id="272703at2759"/>
<evidence type="ECO:0000313" key="2">
    <source>
        <dbReference type="EMBL" id="GMH61098.1"/>
    </source>
</evidence>
<dbReference type="AlphaFoldDB" id="A0A9W7E058"/>
<dbReference type="GO" id="GO:0003723">
    <property type="term" value="F:RNA binding"/>
    <property type="evidence" value="ECO:0007669"/>
    <property type="project" value="InterPro"/>
</dbReference>
<proteinExistence type="predicted"/>
<sequence length="37" mass="4158">RPGKQGCRVYVGNLAWDVAEQDLEDNMRQAGDVTFCD</sequence>
<gene>
    <name evidence="2" type="ORF">TrRE_jg3096</name>
</gene>
<organism evidence="2 3">
    <name type="scientific">Triparma retinervis</name>
    <dbReference type="NCBI Taxonomy" id="2557542"/>
    <lineage>
        <taxon>Eukaryota</taxon>
        <taxon>Sar</taxon>
        <taxon>Stramenopiles</taxon>
        <taxon>Ochrophyta</taxon>
        <taxon>Bolidophyceae</taxon>
        <taxon>Parmales</taxon>
        <taxon>Triparmaceae</taxon>
        <taxon>Triparma</taxon>
    </lineage>
</organism>
<evidence type="ECO:0000313" key="3">
    <source>
        <dbReference type="Proteomes" id="UP001165082"/>
    </source>
</evidence>
<comment type="caution">
    <text evidence="2">The sequence shown here is derived from an EMBL/GenBank/DDBJ whole genome shotgun (WGS) entry which is preliminary data.</text>
</comment>
<dbReference type="Gene3D" id="3.30.70.330">
    <property type="match status" value="1"/>
</dbReference>
<dbReference type="InterPro" id="IPR012677">
    <property type="entry name" value="Nucleotide-bd_a/b_plait_sf"/>
</dbReference>
<dbReference type="EMBL" id="BRXZ01003750">
    <property type="protein sequence ID" value="GMH61098.1"/>
    <property type="molecule type" value="Genomic_DNA"/>
</dbReference>
<dbReference type="SUPFAM" id="SSF54928">
    <property type="entry name" value="RNA-binding domain, RBD"/>
    <property type="match status" value="1"/>
</dbReference>
<name>A0A9W7E058_9STRA</name>
<feature type="non-terminal residue" evidence="2">
    <location>
        <position position="1"/>
    </location>
</feature>
<evidence type="ECO:0000259" key="1">
    <source>
        <dbReference type="Pfam" id="PF00076"/>
    </source>
</evidence>
<dbReference type="InterPro" id="IPR035979">
    <property type="entry name" value="RBD_domain_sf"/>
</dbReference>